<evidence type="ECO:0000313" key="4">
    <source>
        <dbReference type="Proteomes" id="UP001152795"/>
    </source>
</evidence>
<evidence type="ECO:0000256" key="2">
    <source>
        <dbReference type="SAM" id="SignalP"/>
    </source>
</evidence>
<accession>A0A6S7H8W7</accession>
<reference evidence="3" key="1">
    <citation type="submission" date="2020-04" db="EMBL/GenBank/DDBJ databases">
        <authorList>
            <person name="Alioto T."/>
            <person name="Alioto T."/>
            <person name="Gomez Garrido J."/>
        </authorList>
    </citation>
    <scope>NUCLEOTIDE SEQUENCE</scope>
    <source>
        <strain evidence="3">A484AB</strain>
    </source>
</reference>
<comment type="caution">
    <text evidence="3">The sequence shown here is derived from an EMBL/GenBank/DDBJ whole genome shotgun (WGS) entry which is preliminary data.</text>
</comment>
<dbReference type="OrthoDB" id="4330301at2759"/>
<feature type="region of interest" description="Disordered" evidence="1">
    <location>
        <begin position="87"/>
        <end position="207"/>
    </location>
</feature>
<feature type="compositionally biased region" description="Basic and acidic residues" evidence="1">
    <location>
        <begin position="87"/>
        <end position="141"/>
    </location>
</feature>
<evidence type="ECO:0000313" key="3">
    <source>
        <dbReference type="EMBL" id="CAB4000749.1"/>
    </source>
</evidence>
<dbReference type="InterPro" id="IPR049756">
    <property type="entry name" value="PlcA-like_dom"/>
</dbReference>
<proteinExistence type="predicted"/>
<dbReference type="CDD" id="cd22893">
    <property type="entry name" value="PlcA-like"/>
    <property type="match status" value="1"/>
</dbReference>
<feature type="compositionally biased region" description="Basic and acidic residues" evidence="1">
    <location>
        <begin position="148"/>
        <end position="166"/>
    </location>
</feature>
<evidence type="ECO:0000256" key="1">
    <source>
        <dbReference type="SAM" id="MobiDB-lite"/>
    </source>
</evidence>
<dbReference type="EMBL" id="CACRXK020003916">
    <property type="protein sequence ID" value="CAB4000749.1"/>
    <property type="molecule type" value="Genomic_DNA"/>
</dbReference>
<name>A0A6S7H8W7_PARCT</name>
<sequence length="491" mass="55627">MAYRIEIALLTFVFVFMGNVLSAPKERTTYFASDEHELIGNKIHFPREPGMNTTLTLPNGIQLTFGEIISLAGDFFTSNEPIISVQGKEEKPDNVCKTESKKNPDNVIETENKEKPESAKETENNKEPNEITLIENRKEPNEVITAKTENKKRPKEAFKTENKKNPNEVNTVKPENKKEPNDASKTGNNEEPNEVFKAETEDRKVTPEERKRFMAAYGTLAYVPRQKIQKEVAKLVRMIGEDLLVREYKNGSIHTNAQYTLATNGRMLKLAATNFDHFQPQAPKAYLIGHLLALEKAREAAKEENPDMKKQKLNEALSMDCFACHFLTDCFSSGHIRTPRVKLHFQIILSGIGDLLSKYMHDEDCKFGLRVKNKRGDKWNAYGDGYLIKTGDKDNFQLVVEAANTSAYQVLEAYKNPDREINSDTVMNLIPFVDPDAENNTPLFQIKDGKLHVRVDLDDLQSKKISPKWTGVGRVAKLAFYKPKNSALSPA</sequence>
<organism evidence="3 4">
    <name type="scientific">Paramuricea clavata</name>
    <name type="common">Red gorgonian</name>
    <name type="synonym">Violescent sea-whip</name>
    <dbReference type="NCBI Taxonomy" id="317549"/>
    <lineage>
        <taxon>Eukaryota</taxon>
        <taxon>Metazoa</taxon>
        <taxon>Cnidaria</taxon>
        <taxon>Anthozoa</taxon>
        <taxon>Octocorallia</taxon>
        <taxon>Malacalcyonacea</taxon>
        <taxon>Plexauridae</taxon>
        <taxon>Paramuricea</taxon>
    </lineage>
</organism>
<keyword evidence="4" id="KW-1185">Reference proteome</keyword>
<keyword evidence="2" id="KW-0732">Signal</keyword>
<dbReference type="AlphaFoldDB" id="A0A6S7H8W7"/>
<feature type="signal peptide" evidence="2">
    <location>
        <begin position="1"/>
        <end position="22"/>
    </location>
</feature>
<protein>
    <submittedName>
        <fullName evidence="3">Uncharacterized protein</fullName>
    </submittedName>
</protein>
<dbReference type="Proteomes" id="UP001152795">
    <property type="component" value="Unassembled WGS sequence"/>
</dbReference>
<feature type="compositionally biased region" description="Basic and acidic residues" evidence="1">
    <location>
        <begin position="194"/>
        <end position="207"/>
    </location>
</feature>
<feature type="chain" id="PRO_5043411466" evidence="2">
    <location>
        <begin position="23"/>
        <end position="491"/>
    </location>
</feature>
<gene>
    <name evidence="3" type="ORF">PACLA_8A038234</name>
</gene>